<sequence length="620" mass="68834">MCGIVGMTRFDGTAVSRDVLAAMTTTLRHRGPDDEGTWFGGDIAFGHRRLSIIDVAGSHQPMQSVDDRWVIAFNGEIFNYRELRAHLDYPFHTDGDTETILAGLTVHGIAFVSQLVGQFAFAAFDRRDGTLHLVRDRLGVLPLYYWRAGAELLFASEIKAILAGMPHRPSVDHQSLDAYLYGRSVPAPFTLFEGVRKLEAGHRVEIDRSGAERSVRYWTPPDEQPWEGGAPAAVDAVDAAVTEAVRSALVADVPVGAYLSGGVDSSLIVAKASALHTGGPLKTFSAGFGDPRHDELPWARMMSEHVGSDHHEIRVDAADFEALWPMLTWHRDAPMSEPADFAVYRLAQAAREHVTVVLSGEGGDELFAGYPKYKVARAMAAASILPGRFRQGVGERLDAHLPSSLARLRIAMRAWAAPNREDQYRTWFAPFSARERRELLAGLPSRTTSTEVGARDDAIRAMLLADLRSWLPDNLLERGDRMSMAASLELRPPLLDHRLAELAFRLPSNVKVRSGQTKWVLKEVARRHVPAQIVDRPKVGFRVPLDAWFRTSLRDTVRDRLTGSGSFVAQTFDKGAIERMLDRHSSGRFNEEIRIWTLMSLEVWHETFFSAVPEGACESA</sequence>
<keyword evidence="14" id="KW-1185">Reference proteome</keyword>
<dbReference type="Gene3D" id="3.60.20.10">
    <property type="entry name" value="Glutamine Phosphoribosylpyrophosphate, subunit 1, domain 1"/>
    <property type="match status" value="1"/>
</dbReference>
<dbReference type="NCBIfam" id="TIGR01536">
    <property type="entry name" value="asn_synth_AEB"/>
    <property type="match status" value="1"/>
</dbReference>
<feature type="binding site" evidence="10">
    <location>
        <begin position="359"/>
        <end position="360"/>
    </location>
    <ligand>
        <name>ATP</name>
        <dbReference type="ChEBI" id="CHEBI:30616"/>
    </ligand>
</feature>
<comment type="similarity">
    <text evidence="2">Belongs to the asparagine synthetase family.</text>
</comment>
<feature type="active site" description="For GATase activity" evidence="9">
    <location>
        <position position="2"/>
    </location>
</feature>
<dbReference type="PANTHER" id="PTHR43284:SF1">
    <property type="entry name" value="ASPARAGINE SYNTHETASE"/>
    <property type="match status" value="1"/>
</dbReference>
<keyword evidence="7 9" id="KW-0315">Glutamine amidotransferase</keyword>
<dbReference type="Pfam" id="PF13537">
    <property type="entry name" value="GATase_7"/>
    <property type="match status" value="1"/>
</dbReference>
<dbReference type="InterPro" id="IPR033738">
    <property type="entry name" value="AsnB_N"/>
</dbReference>
<organism evidence="13 14">
    <name type="scientific">Microbacterium saccharophilum</name>
    <dbReference type="NCBI Taxonomy" id="1213358"/>
    <lineage>
        <taxon>Bacteria</taxon>
        <taxon>Bacillati</taxon>
        <taxon>Actinomycetota</taxon>
        <taxon>Actinomycetes</taxon>
        <taxon>Micrococcales</taxon>
        <taxon>Microbacteriaceae</taxon>
        <taxon>Microbacterium</taxon>
    </lineage>
</organism>
<dbReference type="GO" id="GO:0005524">
    <property type="term" value="F:ATP binding"/>
    <property type="evidence" value="ECO:0007669"/>
    <property type="project" value="UniProtKB-KW"/>
</dbReference>
<evidence type="ECO:0000256" key="2">
    <source>
        <dbReference type="ARBA" id="ARBA00005752"/>
    </source>
</evidence>
<protein>
    <recommendedName>
        <fullName evidence="3">asparagine synthase (glutamine-hydrolyzing)</fullName>
        <ecNumber evidence="3">6.3.5.4</ecNumber>
    </recommendedName>
</protein>
<dbReference type="CDD" id="cd00712">
    <property type="entry name" value="AsnB"/>
    <property type="match status" value="1"/>
</dbReference>
<name>A0A5C8I7P7_9MICO</name>
<dbReference type="SUPFAM" id="SSF56235">
    <property type="entry name" value="N-terminal nucleophile aminohydrolases (Ntn hydrolases)"/>
    <property type="match status" value="1"/>
</dbReference>
<evidence type="ECO:0000256" key="10">
    <source>
        <dbReference type="PIRSR" id="PIRSR001589-2"/>
    </source>
</evidence>
<dbReference type="Gene3D" id="3.40.50.620">
    <property type="entry name" value="HUPs"/>
    <property type="match status" value="1"/>
</dbReference>
<evidence type="ECO:0000256" key="1">
    <source>
        <dbReference type="ARBA" id="ARBA00005187"/>
    </source>
</evidence>
<evidence type="ECO:0000256" key="4">
    <source>
        <dbReference type="ARBA" id="ARBA00022741"/>
    </source>
</evidence>
<keyword evidence="9" id="KW-0028">Amino-acid biosynthesis</keyword>
<dbReference type="InterPro" id="IPR051786">
    <property type="entry name" value="ASN_synthetase/amidase"/>
</dbReference>
<dbReference type="Pfam" id="PF00733">
    <property type="entry name" value="Asn_synthase"/>
    <property type="match status" value="1"/>
</dbReference>
<comment type="catalytic activity">
    <reaction evidence="8">
        <text>L-aspartate + L-glutamine + ATP + H2O = L-asparagine + L-glutamate + AMP + diphosphate + H(+)</text>
        <dbReference type="Rhea" id="RHEA:12228"/>
        <dbReference type="ChEBI" id="CHEBI:15377"/>
        <dbReference type="ChEBI" id="CHEBI:15378"/>
        <dbReference type="ChEBI" id="CHEBI:29985"/>
        <dbReference type="ChEBI" id="CHEBI:29991"/>
        <dbReference type="ChEBI" id="CHEBI:30616"/>
        <dbReference type="ChEBI" id="CHEBI:33019"/>
        <dbReference type="ChEBI" id="CHEBI:58048"/>
        <dbReference type="ChEBI" id="CHEBI:58359"/>
        <dbReference type="ChEBI" id="CHEBI:456215"/>
        <dbReference type="EC" id="6.3.5.4"/>
    </reaction>
</comment>
<dbReference type="EC" id="6.3.5.4" evidence="3"/>
<evidence type="ECO:0000256" key="3">
    <source>
        <dbReference type="ARBA" id="ARBA00012737"/>
    </source>
</evidence>
<evidence type="ECO:0000256" key="8">
    <source>
        <dbReference type="ARBA" id="ARBA00048741"/>
    </source>
</evidence>
<keyword evidence="4 10" id="KW-0547">Nucleotide-binding</keyword>
<evidence type="ECO:0000313" key="13">
    <source>
        <dbReference type="EMBL" id="TXK15441.1"/>
    </source>
</evidence>
<dbReference type="InterPro" id="IPR001962">
    <property type="entry name" value="Asn_synthase"/>
</dbReference>
<feature type="domain" description="Glutamine amidotransferase type-2" evidence="12">
    <location>
        <begin position="2"/>
        <end position="209"/>
    </location>
</feature>
<keyword evidence="13" id="KW-0436">Ligase</keyword>
<feature type="binding site" evidence="10">
    <location>
        <position position="96"/>
    </location>
    <ligand>
        <name>L-glutamine</name>
        <dbReference type="ChEBI" id="CHEBI:58359"/>
    </ligand>
</feature>
<accession>A0A5C8I7P7</accession>
<dbReference type="PANTHER" id="PTHR43284">
    <property type="entry name" value="ASPARAGINE SYNTHETASE (GLUTAMINE-HYDROLYZING)"/>
    <property type="match status" value="1"/>
</dbReference>
<dbReference type="InterPro" id="IPR029055">
    <property type="entry name" value="Ntn_hydrolases_N"/>
</dbReference>
<evidence type="ECO:0000256" key="9">
    <source>
        <dbReference type="PIRSR" id="PIRSR001589-1"/>
    </source>
</evidence>
<dbReference type="CDD" id="cd01991">
    <property type="entry name" value="Asn_synthase_B_C"/>
    <property type="match status" value="1"/>
</dbReference>
<evidence type="ECO:0000256" key="5">
    <source>
        <dbReference type="ARBA" id="ARBA00022840"/>
    </source>
</evidence>
<dbReference type="InterPro" id="IPR014729">
    <property type="entry name" value="Rossmann-like_a/b/a_fold"/>
</dbReference>
<dbReference type="PROSITE" id="PS51278">
    <property type="entry name" value="GATASE_TYPE_2"/>
    <property type="match status" value="1"/>
</dbReference>
<dbReference type="PIRSF" id="PIRSF001589">
    <property type="entry name" value="Asn_synthetase_glu-h"/>
    <property type="match status" value="1"/>
</dbReference>
<dbReference type="SUPFAM" id="SSF52402">
    <property type="entry name" value="Adenine nucleotide alpha hydrolases-like"/>
    <property type="match status" value="1"/>
</dbReference>
<gene>
    <name evidence="13" type="primary">asnB</name>
    <name evidence="13" type="ORF">FVP74_03335</name>
</gene>
<dbReference type="InterPro" id="IPR006426">
    <property type="entry name" value="Asn_synth_AEB"/>
</dbReference>
<dbReference type="EMBL" id="VRSX01000001">
    <property type="protein sequence ID" value="TXK15441.1"/>
    <property type="molecule type" value="Genomic_DNA"/>
</dbReference>
<evidence type="ECO:0000256" key="6">
    <source>
        <dbReference type="ARBA" id="ARBA00022888"/>
    </source>
</evidence>
<comment type="caution">
    <text evidence="13">The sequence shown here is derived from an EMBL/GenBank/DDBJ whole genome shotgun (WGS) entry which is preliminary data.</text>
</comment>
<reference evidence="13 14" key="1">
    <citation type="submission" date="2019-08" db="EMBL/GenBank/DDBJ databases">
        <authorList>
            <person name="Dong K."/>
        </authorList>
    </citation>
    <scope>NUCLEOTIDE SEQUENCE [LARGE SCALE GENOMIC DNA]</scope>
    <source>
        <strain evidence="13 14">K-1</strain>
    </source>
</reference>
<proteinExistence type="inferred from homology"/>
<dbReference type="AlphaFoldDB" id="A0A5C8I7P7"/>
<evidence type="ECO:0000256" key="7">
    <source>
        <dbReference type="ARBA" id="ARBA00022962"/>
    </source>
</evidence>
<comment type="pathway">
    <text evidence="1">Amino-acid biosynthesis; L-asparagine biosynthesis; L-asparagine from L-aspartate (L-Gln route): step 1/1.</text>
</comment>
<evidence type="ECO:0000259" key="12">
    <source>
        <dbReference type="PROSITE" id="PS51278"/>
    </source>
</evidence>
<evidence type="ECO:0000313" key="14">
    <source>
        <dbReference type="Proteomes" id="UP000321949"/>
    </source>
</evidence>
<dbReference type="OrthoDB" id="9763290at2"/>
<dbReference type="GO" id="GO:0006529">
    <property type="term" value="P:asparagine biosynthetic process"/>
    <property type="evidence" value="ECO:0007669"/>
    <property type="project" value="UniProtKB-KW"/>
</dbReference>
<keyword evidence="6 9" id="KW-0061">Asparagine biosynthesis</keyword>
<dbReference type="GO" id="GO:0004066">
    <property type="term" value="F:asparagine synthase (glutamine-hydrolyzing) activity"/>
    <property type="evidence" value="ECO:0007669"/>
    <property type="project" value="UniProtKB-EC"/>
</dbReference>
<dbReference type="Proteomes" id="UP000321949">
    <property type="component" value="Unassembled WGS sequence"/>
</dbReference>
<dbReference type="GO" id="GO:0005829">
    <property type="term" value="C:cytosol"/>
    <property type="evidence" value="ECO:0007669"/>
    <property type="project" value="TreeGrafter"/>
</dbReference>
<keyword evidence="5 10" id="KW-0067">ATP-binding</keyword>
<evidence type="ECO:0000256" key="11">
    <source>
        <dbReference type="PIRSR" id="PIRSR001589-3"/>
    </source>
</evidence>
<dbReference type="InterPro" id="IPR017932">
    <property type="entry name" value="GATase_2_dom"/>
</dbReference>
<feature type="site" description="Important for beta-aspartyl-AMP intermediate formation" evidence="11">
    <location>
        <position position="361"/>
    </location>
</feature>